<dbReference type="VEuPathDB" id="FungiDB:PEXP_030050"/>
<gene>
    <name evidence="2" type="ORF">PEX2_054940</name>
</gene>
<reference evidence="2 3" key="1">
    <citation type="journal article" date="2015" name="Mol. Plant Microbe Interact.">
        <title>Genome, transcriptome, and functional analyses of Penicillium expansum provide new insights into secondary metabolism and pathogenicity.</title>
        <authorList>
            <person name="Ballester A.R."/>
            <person name="Marcet-Houben M."/>
            <person name="Levin E."/>
            <person name="Sela N."/>
            <person name="Selma-Lazaro C."/>
            <person name="Carmona L."/>
            <person name="Wisniewski M."/>
            <person name="Droby S."/>
            <person name="Gonzalez-Candelas L."/>
            <person name="Gabaldon T."/>
        </authorList>
    </citation>
    <scope>NUCLEOTIDE SEQUENCE [LARGE SCALE GENOMIC DNA]</scope>
    <source>
        <strain evidence="2 3">MD-8</strain>
    </source>
</reference>
<dbReference type="EMBL" id="JQFZ01000090">
    <property type="protein sequence ID" value="KGO59653.1"/>
    <property type="molecule type" value="Genomic_DNA"/>
</dbReference>
<organism evidence="2 3">
    <name type="scientific">Penicillium expansum</name>
    <name type="common">Blue mold rot fungus</name>
    <dbReference type="NCBI Taxonomy" id="27334"/>
    <lineage>
        <taxon>Eukaryota</taxon>
        <taxon>Fungi</taxon>
        <taxon>Dikarya</taxon>
        <taxon>Ascomycota</taxon>
        <taxon>Pezizomycotina</taxon>
        <taxon>Eurotiomycetes</taxon>
        <taxon>Eurotiomycetidae</taxon>
        <taxon>Eurotiales</taxon>
        <taxon>Aspergillaceae</taxon>
        <taxon>Penicillium</taxon>
    </lineage>
</organism>
<dbReference type="Proteomes" id="UP000030143">
    <property type="component" value="Unassembled WGS sequence"/>
</dbReference>
<dbReference type="HOGENOM" id="CLU_2469798_0_0_1"/>
<dbReference type="OrthoDB" id="2942798at2759"/>
<dbReference type="AlphaFoldDB" id="A0A0A2IBI1"/>
<evidence type="ECO:0000313" key="3">
    <source>
        <dbReference type="Proteomes" id="UP000030143"/>
    </source>
</evidence>
<sequence>MSTKLSFGTNLGNFLFCSNREVAIIDLEEVEFPNTCGDWERSVNSGGVGYLMSRFRYMTNPGRSPSPIASGDTSKSTNLSDASRRRRA</sequence>
<feature type="region of interest" description="Disordered" evidence="1">
    <location>
        <begin position="62"/>
        <end position="88"/>
    </location>
</feature>
<accession>A0A0A2IBI1</accession>
<keyword evidence="3" id="KW-1185">Reference proteome</keyword>
<dbReference type="PhylomeDB" id="A0A0A2IBI1"/>
<evidence type="ECO:0000256" key="1">
    <source>
        <dbReference type="SAM" id="MobiDB-lite"/>
    </source>
</evidence>
<name>A0A0A2IBI1_PENEN</name>
<dbReference type="RefSeq" id="XP_016600766.1">
    <property type="nucleotide sequence ID" value="XM_016742768.1"/>
</dbReference>
<evidence type="ECO:0000313" key="2">
    <source>
        <dbReference type="EMBL" id="KGO59653.1"/>
    </source>
</evidence>
<dbReference type="GeneID" id="27678187"/>
<comment type="caution">
    <text evidence="2">The sequence shown here is derived from an EMBL/GenBank/DDBJ whole genome shotgun (WGS) entry which is preliminary data.</text>
</comment>
<feature type="compositionally biased region" description="Polar residues" evidence="1">
    <location>
        <begin position="71"/>
        <end position="81"/>
    </location>
</feature>
<protein>
    <submittedName>
        <fullName evidence="2">Uncharacterized protein</fullName>
    </submittedName>
</protein>
<proteinExistence type="predicted"/>